<sequence>MKPQDLLSLDGLRVDGRKPDEVRSISAQLGVVPGADGSVLVEQGQTRVLVAVYGPYETKKGALSIPSTRALINDALRTAVSEYQAPVVPETHAARPAQAVAGAVFAESDDSSIDSDMETALNIDTVESDHSDSAISNAPGNESPATALKLLPPATAHGRVHCEYSTASFAGAASSVRTLRAYRRRQQNRYAGTAIMRTSTMDSHDEKNGALRIGRTEAAPHEAQTERSFRLPGIVASSKFRQKSREAAEHIREVFEPAILVGSDANSAGSSRYMPSHAQVDIFVQVLQSDGSEFAVAVNAVSLALLHAAVPLRDLIVACSAVALPTEELGSGARRFVAAADPSNWELQQARIWQAAFGAVVPEVTVAVLAGESFQPVPQRIVDFRDPHAGSSLEHGVQLLWVDYRNMALDDGSTKGLDCRAYSVEQVKQLLDLACGTGCAETYRWIREAALHQTYDQVLRYEWSSARLQLPVREAQNPRSDC</sequence>
<reference evidence="3 4" key="2">
    <citation type="journal article" date="2007" name="BMC Biol.">
        <title>A 100%-complete sequence reveals unusually simple genomic features in the hot-spring red alga Cyanidioschyzon merolae.</title>
        <authorList>
            <person name="Nozaki H."/>
            <person name="Takano H."/>
            <person name="Misumi O."/>
            <person name="Terasawa K."/>
            <person name="Matsuzaki M."/>
            <person name="Maruyama S."/>
            <person name="Nishida K."/>
            <person name="Yagisawa F."/>
            <person name="Yoshida Y."/>
            <person name="Fujiwara T."/>
            <person name="Takio S."/>
            <person name="Tamura K."/>
            <person name="Chung S.J."/>
            <person name="Nakamura S."/>
            <person name="Kuroiwa H."/>
            <person name="Tanaka K."/>
            <person name="Sato N."/>
            <person name="Kuroiwa T."/>
        </authorList>
    </citation>
    <scope>NUCLEOTIDE SEQUENCE [LARGE SCALE GENOMIC DNA]</scope>
    <source>
        <strain evidence="3 4">10D</strain>
    </source>
</reference>
<dbReference type="Gramene" id="CMJ306CT">
    <property type="protein sequence ID" value="CMJ306CT"/>
    <property type="gene ID" value="CMJ306C"/>
</dbReference>
<dbReference type="Gene3D" id="3.30.230.70">
    <property type="entry name" value="GHMP Kinase, N-terminal domain"/>
    <property type="match status" value="2"/>
</dbReference>
<gene>
    <name evidence="3" type="ORF">CYME_CMJ306C</name>
</gene>
<dbReference type="PANTHER" id="PTHR11953">
    <property type="entry name" value="EXOSOME COMPLEX COMPONENT"/>
    <property type="match status" value="1"/>
</dbReference>
<dbReference type="HOGENOM" id="CLU_566683_0_0_1"/>
<dbReference type="GO" id="GO:0034475">
    <property type="term" value="P:U4 snRNA 3'-end processing"/>
    <property type="evidence" value="ECO:0007669"/>
    <property type="project" value="TreeGrafter"/>
</dbReference>
<dbReference type="GO" id="GO:0071028">
    <property type="term" value="P:nuclear mRNA surveillance"/>
    <property type="evidence" value="ECO:0007669"/>
    <property type="project" value="TreeGrafter"/>
</dbReference>
<accession>M1VCQ3</accession>
<dbReference type="EMBL" id="AP006492">
    <property type="protein sequence ID" value="BAM80397.1"/>
    <property type="molecule type" value="Genomic_DNA"/>
</dbReference>
<dbReference type="RefSeq" id="XP_005535004.1">
    <property type="nucleotide sequence ID" value="XM_005534947.1"/>
</dbReference>
<dbReference type="InterPro" id="IPR027408">
    <property type="entry name" value="PNPase/RNase_PH_dom_sf"/>
</dbReference>
<dbReference type="InterPro" id="IPR001247">
    <property type="entry name" value="ExoRNase_PH_dom1"/>
</dbReference>
<dbReference type="InterPro" id="IPR050080">
    <property type="entry name" value="RNase_PH"/>
</dbReference>
<feature type="domain" description="Exoribonuclease phosphorolytic" evidence="2">
    <location>
        <begin position="21"/>
        <end position="60"/>
    </location>
</feature>
<dbReference type="STRING" id="280699.M1VCQ3"/>
<dbReference type="eggNOG" id="KOG1068">
    <property type="taxonomic scope" value="Eukaryota"/>
</dbReference>
<dbReference type="PANTHER" id="PTHR11953:SF0">
    <property type="entry name" value="EXOSOME COMPLEX COMPONENT RRP41"/>
    <property type="match status" value="1"/>
</dbReference>
<protein>
    <submittedName>
        <fullName evidence="3">Similar to ribonuclease PH</fullName>
    </submittedName>
</protein>
<dbReference type="GO" id="GO:0071051">
    <property type="term" value="P:poly(A)-dependent snoRNA 3'-end processing"/>
    <property type="evidence" value="ECO:0007669"/>
    <property type="project" value="TreeGrafter"/>
</dbReference>
<evidence type="ECO:0000313" key="3">
    <source>
        <dbReference type="EMBL" id="BAM80397.1"/>
    </source>
</evidence>
<dbReference type="KEGG" id="cme:CYME_CMJ306C"/>
<dbReference type="SUPFAM" id="SSF54211">
    <property type="entry name" value="Ribosomal protein S5 domain 2-like"/>
    <property type="match status" value="2"/>
</dbReference>
<reference evidence="3 4" key="1">
    <citation type="journal article" date="2004" name="Nature">
        <title>Genome sequence of the ultrasmall unicellular red alga Cyanidioschyzon merolae 10D.</title>
        <authorList>
            <person name="Matsuzaki M."/>
            <person name="Misumi O."/>
            <person name="Shin-i T."/>
            <person name="Maruyama S."/>
            <person name="Takahara M."/>
            <person name="Miyagishima S."/>
            <person name="Mori T."/>
            <person name="Nishida K."/>
            <person name="Yagisawa F."/>
            <person name="Nishida K."/>
            <person name="Yoshida Y."/>
            <person name="Nishimura Y."/>
            <person name="Nakao S."/>
            <person name="Kobayashi T."/>
            <person name="Momoyama Y."/>
            <person name="Higashiyama T."/>
            <person name="Minoda A."/>
            <person name="Sano M."/>
            <person name="Nomoto H."/>
            <person name="Oishi K."/>
            <person name="Hayashi H."/>
            <person name="Ohta F."/>
            <person name="Nishizaka S."/>
            <person name="Haga S."/>
            <person name="Miura S."/>
            <person name="Morishita T."/>
            <person name="Kabeya Y."/>
            <person name="Terasawa K."/>
            <person name="Suzuki Y."/>
            <person name="Ishii Y."/>
            <person name="Asakawa S."/>
            <person name="Takano H."/>
            <person name="Ohta N."/>
            <person name="Kuroiwa H."/>
            <person name="Tanaka K."/>
            <person name="Shimizu N."/>
            <person name="Sugano S."/>
            <person name="Sato N."/>
            <person name="Nozaki H."/>
            <person name="Ogasawara N."/>
            <person name="Kohara Y."/>
            <person name="Kuroiwa T."/>
        </authorList>
    </citation>
    <scope>NUCLEOTIDE SEQUENCE [LARGE SCALE GENOMIC DNA]</scope>
    <source>
        <strain evidence="3 4">10D</strain>
    </source>
</reference>
<dbReference type="Pfam" id="PF01138">
    <property type="entry name" value="RNase_PH"/>
    <property type="match status" value="2"/>
</dbReference>
<dbReference type="Proteomes" id="UP000007014">
    <property type="component" value="Chromosome 10"/>
</dbReference>
<comment type="similarity">
    <text evidence="1">Belongs to the RNase PH family.</text>
</comment>
<keyword evidence="4" id="KW-1185">Reference proteome</keyword>
<dbReference type="GO" id="GO:0000177">
    <property type="term" value="C:cytoplasmic exosome (RNase complex)"/>
    <property type="evidence" value="ECO:0007669"/>
    <property type="project" value="TreeGrafter"/>
</dbReference>
<evidence type="ECO:0000259" key="2">
    <source>
        <dbReference type="Pfam" id="PF01138"/>
    </source>
</evidence>
<dbReference type="GO" id="GO:0000176">
    <property type="term" value="C:nuclear exosome (RNase complex)"/>
    <property type="evidence" value="ECO:0007669"/>
    <property type="project" value="TreeGrafter"/>
</dbReference>
<feature type="domain" description="Exoribonuclease phosphorolytic" evidence="2">
    <location>
        <begin position="240"/>
        <end position="311"/>
    </location>
</feature>
<proteinExistence type="inferred from homology"/>
<dbReference type="OrthoDB" id="1376at2759"/>
<dbReference type="GeneID" id="16994035"/>
<name>M1VCQ3_CYAM1</name>
<dbReference type="AlphaFoldDB" id="M1VCQ3"/>
<dbReference type="GO" id="GO:0005730">
    <property type="term" value="C:nucleolus"/>
    <property type="evidence" value="ECO:0007669"/>
    <property type="project" value="TreeGrafter"/>
</dbReference>
<dbReference type="GO" id="GO:0016075">
    <property type="term" value="P:rRNA catabolic process"/>
    <property type="evidence" value="ECO:0007669"/>
    <property type="project" value="TreeGrafter"/>
</dbReference>
<evidence type="ECO:0000256" key="1">
    <source>
        <dbReference type="ARBA" id="ARBA00006678"/>
    </source>
</evidence>
<dbReference type="GO" id="GO:0003723">
    <property type="term" value="F:RNA binding"/>
    <property type="evidence" value="ECO:0007669"/>
    <property type="project" value="TreeGrafter"/>
</dbReference>
<organism evidence="3 4">
    <name type="scientific">Cyanidioschyzon merolae (strain NIES-3377 / 10D)</name>
    <name type="common">Unicellular red alga</name>
    <dbReference type="NCBI Taxonomy" id="280699"/>
    <lineage>
        <taxon>Eukaryota</taxon>
        <taxon>Rhodophyta</taxon>
        <taxon>Bangiophyceae</taxon>
        <taxon>Cyanidiales</taxon>
        <taxon>Cyanidiaceae</taxon>
        <taxon>Cyanidioschyzon</taxon>
    </lineage>
</organism>
<evidence type="ECO:0000313" key="4">
    <source>
        <dbReference type="Proteomes" id="UP000007014"/>
    </source>
</evidence>
<dbReference type="InterPro" id="IPR020568">
    <property type="entry name" value="Ribosomal_Su5_D2-typ_SF"/>
</dbReference>